<comment type="caution">
    <text evidence="1">The sequence shown here is derived from an EMBL/GenBank/DDBJ whole genome shotgun (WGS) entry which is preliminary data.</text>
</comment>
<accession>A0A0S4SVZ2</accession>
<name>A0A0S4SVZ2_CAMHY</name>
<sequence>MATKKEEKIGQLFFDEKGAWIYYPIDSDGTILRKIGQATFSQKGCKCTYKIDGEEYTQVYSSEKEARYEIRVWIRSYMRGEFR</sequence>
<evidence type="ECO:0000313" key="2">
    <source>
        <dbReference type="Proteomes" id="UP000052237"/>
    </source>
</evidence>
<gene>
    <name evidence="1" type="ORF">ERS686654_02020</name>
</gene>
<protein>
    <submittedName>
        <fullName evidence="1">Uncharacterized protein</fullName>
    </submittedName>
</protein>
<dbReference type="EMBL" id="FAVB01000007">
    <property type="protein sequence ID" value="CUU89733.1"/>
    <property type="molecule type" value="Genomic_DNA"/>
</dbReference>
<evidence type="ECO:0000313" key="1">
    <source>
        <dbReference type="EMBL" id="CUU89733.1"/>
    </source>
</evidence>
<dbReference type="Proteomes" id="UP000052237">
    <property type="component" value="Unassembled WGS sequence"/>
</dbReference>
<organism evidence="1 2">
    <name type="scientific">Campylobacter hyointestinalis subsp. hyointestinalis</name>
    <dbReference type="NCBI Taxonomy" id="91352"/>
    <lineage>
        <taxon>Bacteria</taxon>
        <taxon>Pseudomonadati</taxon>
        <taxon>Campylobacterota</taxon>
        <taxon>Epsilonproteobacteria</taxon>
        <taxon>Campylobacterales</taxon>
        <taxon>Campylobacteraceae</taxon>
        <taxon>Campylobacter</taxon>
    </lineage>
</organism>
<keyword evidence="2" id="KW-1185">Reference proteome</keyword>
<dbReference type="RefSeq" id="WP_059435469.1">
    <property type="nucleotide sequence ID" value="NZ_FAVB01000007.1"/>
</dbReference>
<proteinExistence type="predicted"/>
<dbReference type="AlphaFoldDB" id="A0A0S4SVZ2"/>
<reference evidence="1 2" key="1">
    <citation type="submission" date="2015-11" db="EMBL/GenBank/DDBJ databases">
        <authorList>
            <consortium name="Pathogen Informatics"/>
        </authorList>
    </citation>
    <scope>NUCLEOTIDE SEQUENCE [LARGE SCALE GENOMIC DNA]</scope>
    <source>
        <strain evidence="1 2">006A-0059</strain>
    </source>
</reference>